<protein>
    <submittedName>
        <fullName evidence="2">Glycosyltransferase involved in cell wall biosynthesis</fullName>
    </submittedName>
</protein>
<evidence type="ECO:0000313" key="2">
    <source>
        <dbReference type="EMBL" id="RED15765.1"/>
    </source>
</evidence>
<accession>A0A3D9FD63</accession>
<dbReference type="SUPFAM" id="SSF53756">
    <property type="entry name" value="UDP-Glycosyltransferase/glycogen phosphorylase"/>
    <property type="match status" value="1"/>
</dbReference>
<dbReference type="Proteomes" id="UP000256310">
    <property type="component" value="Unassembled WGS sequence"/>
</dbReference>
<sequence>MTNIAFFEPAYAAHNLRDWEIRGSYKYPSLLGNLHEQAAVTLLMRDLPPEDDIYRRRLETEHGARFVRIDALDDAGEHAADMLAADYGAAIAEHAPDIVSTLNGRMIGYNFALARAARAAGVDFVYRIAGNDIATQMAVQEAQGRPVAATAFHGTLMAQERYAAEAARTVIVMGGTERARAETLVSDSSKIRICRRGVDRAHFSPRAGAPERCDHILFVGRDSEEKGIDLIEAAAAILAEERPDLTFTIAGDFAAREEGNRRYLGFHDYAALPGLYRDHDALLLPARSEGFPQVVMEAMTCGLPAILSQGLFARDFGTEDGVELVDLDPRGIAEAIIRWHDDPALFTASREQALSHAAAHFDADANGALYHRALLGEGE</sequence>
<dbReference type="InterPro" id="IPR001296">
    <property type="entry name" value="Glyco_trans_1"/>
</dbReference>
<dbReference type="OrthoDB" id="9790710at2"/>
<reference evidence="2 3" key="1">
    <citation type="submission" date="2018-07" db="EMBL/GenBank/DDBJ databases">
        <title>Genomic Encyclopedia of Type Strains, Phase IV (KMG-IV): sequencing the most valuable type-strain genomes for metagenomic binning, comparative biology and taxonomic classification.</title>
        <authorList>
            <person name="Goeker M."/>
        </authorList>
    </citation>
    <scope>NUCLEOTIDE SEQUENCE [LARGE SCALE GENOMIC DNA]</scope>
    <source>
        <strain evidence="2 3">DSM 26725</strain>
    </source>
</reference>
<dbReference type="EMBL" id="QRDP01000004">
    <property type="protein sequence ID" value="RED15765.1"/>
    <property type="molecule type" value="Genomic_DNA"/>
</dbReference>
<keyword evidence="2" id="KW-0808">Transferase</keyword>
<dbReference type="AlphaFoldDB" id="A0A3D9FD63"/>
<dbReference type="InterPro" id="IPR050194">
    <property type="entry name" value="Glycosyltransferase_grp1"/>
</dbReference>
<dbReference type="Pfam" id="PF00534">
    <property type="entry name" value="Glycos_transf_1"/>
    <property type="match status" value="1"/>
</dbReference>
<dbReference type="PANTHER" id="PTHR45947:SF3">
    <property type="entry name" value="SULFOQUINOVOSYL TRANSFERASE SQD2"/>
    <property type="match status" value="1"/>
</dbReference>
<dbReference type="PANTHER" id="PTHR45947">
    <property type="entry name" value="SULFOQUINOVOSYL TRANSFERASE SQD2"/>
    <property type="match status" value="1"/>
</dbReference>
<keyword evidence="3" id="KW-1185">Reference proteome</keyword>
<evidence type="ECO:0000313" key="3">
    <source>
        <dbReference type="Proteomes" id="UP000256310"/>
    </source>
</evidence>
<dbReference type="RefSeq" id="WP_116235245.1">
    <property type="nucleotide sequence ID" value="NZ_QRDP01000004.1"/>
</dbReference>
<gene>
    <name evidence="2" type="ORF">DFR46_0771</name>
</gene>
<proteinExistence type="predicted"/>
<name>A0A3D9FD63_9SPHN</name>
<comment type="caution">
    <text evidence="2">The sequence shown here is derived from an EMBL/GenBank/DDBJ whole genome shotgun (WGS) entry which is preliminary data.</text>
</comment>
<organism evidence="2 3">
    <name type="scientific">Parasphingopyxis lamellibrachiae</name>
    <dbReference type="NCBI Taxonomy" id="680125"/>
    <lineage>
        <taxon>Bacteria</taxon>
        <taxon>Pseudomonadati</taxon>
        <taxon>Pseudomonadota</taxon>
        <taxon>Alphaproteobacteria</taxon>
        <taxon>Sphingomonadales</taxon>
        <taxon>Sphingomonadaceae</taxon>
        <taxon>Parasphingopyxis</taxon>
    </lineage>
</organism>
<dbReference type="Gene3D" id="3.40.50.2000">
    <property type="entry name" value="Glycogen Phosphorylase B"/>
    <property type="match status" value="2"/>
</dbReference>
<feature type="domain" description="Glycosyl transferase family 1" evidence="1">
    <location>
        <begin position="207"/>
        <end position="345"/>
    </location>
</feature>
<dbReference type="GO" id="GO:0016757">
    <property type="term" value="F:glycosyltransferase activity"/>
    <property type="evidence" value="ECO:0007669"/>
    <property type="project" value="InterPro"/>
</dbReference>
<evidence type="ECO:0000259" key="1">
    <source>
        <dbReference type="Pfam" id="PF00534"/>
    </source>
</evidence>